<gene>
    <name evidence="7" type="ORF">HNR39_001599</name>
</gene>
<dbReference type="AlphaFoldDB" id="A0A840RN63"/>
<sequence length="531" mass="56981">MSFKSSSTGAPAPAAGPVLQPITQDYMLGVDIGTTSTKAVLFTLAGKVVSQFAVEYPLLSTVADMAEQDPEQIYAAVLTTIAKAISSAKVHPAQVALVSFSAAMHSVIAMDKDNQPLTNSITWADNRAGEWANKIRDEMNGHAIYLRTGTPIHPMSPLCKLMWLRHDQPAIFAASARFVGIKEYVFHRMFGVWLVDHSIASATGLFNLLEMDWDQEALELLGIVPAQLSQLVPTTYQIDGLSPALAQQLGLLLSTPFILGANDGVLSNLGVNAIAAGQVAVTIGTSGAMRTVVNRPLTDPAGRTFCYALTAHHWVVGGPINNGGSVLRWLRDELATKEAADAVQADRDPYDALMDIAAQVGAGADGLLFHPYLAGERAPLWNADARGSFFGLAMHHGKPQMIRAALEGVIFSLYSILPAVEELIGPTQRIMATGGFARSALWRQMMADIFDREVVVPESVESSCLGAAVLGLLALGRISSLEAIADMVGSTHHHQPNPVNVAIYKKLWPIYAAIPVQLAQQYRALAAFQRQ</sequence>
<dbReference type="PANTHER" id="PTHR43095:SF2">
    <property type="entry name" value="GLUCONOKINASE"/>
    <property type="match status" value="1"/>
</dbReference>
<dbReference type="InterPro" id="IPR043129">
    <property type="entry name" value="ATPase_NBD"/>
</dbReference>
<dbReference type="InterPro" id="IPR006002">
    <property type="entry name" value="Gluconate_kinase"/>
</dbReference>
<evidence type="ECO:0000256" key="3">
    <source>
        <dbReference type="ARBA" id="ARBA00022777"/>
    </source>
</evidence>
<dbReference type="SUPFAM" id="SSF53067">
    <property type="entry name" value="Actin-like ATPase domain"/>
    <property type="match status" value="2"/>
</dbReference>
<feature type="domain" description="Carbohydrate kinase FGGY C-terminal" evidence="6">
    <location>
        <begin position="280"/>
        <end position="474"/>
    </location>
</feature>
<dbReference type="InterPro" id="IPR018483">
    <property type="entry name" value="Carb_kinase_FGGY_CS"/>
</dbReference>
<keyword evidence="3 4" id="KW-0418">Kinase</keyword>
<evidence type="ECO:0000256" key="4">
    <source>
        <dbReference type="RuleBase" id="RU003733"/>
    </source>
</evidence>
<dbReference type="InterPro" id="IPR050406">
    <property type="entry name" value="FGGY_Carb_Kinase"/>
</dbReference>
<comment type="similarity">
    <text evidence="1 4">Belongs to the FGGY kinase family.</text>
</comment>
<dbReference type="Proteomes" id="UP000571084">
    <property type="component" value="Unassembled WGS sequence"/>
</dbReference>
<proteinExistence type="inferred from homology"/>
<organism evidence="7 8">
    <name type="scientific">Glaciimonas immobilis</name>
    <dbReference type="NCBI Taxonomy" id="728004"/>
    <lineage>
        <taxon>Bacteria</taxon>
        <taxon>Pseudomonadati</taxon>
        <taxon>Pseudomonadota</taxon>
        <taxon>Betaproteobacteria</taxon>
        <taxon>Burkholderiales</taxon>
        <taxon>Oxalobacteraceae</taxon>
        <taxon>Glaciimonas</taxon>
    </lineage>
</organism>
<dbReference type="EC" id="2.7.1.12" evidence="7"/>
<dbReference type="GO" id="GO:0019521">
    <property type="term" value="P:D-gluconate metabolic process"/>
    <property type="evidence" value="ECO:0007669"/>
    <property type="project" value="InterPro"/>
</dbReference>
<accession>A0A840RN63</accession>
<evidence type="ECO:0000313" key="8">
    <source>
        <dbReference type="Proteomes" id="UP000571084"/>
    </source>
</evidence>
<protein>
    <submittedName>
        <fullName evidence="7">Gluconokinase</fullName>
        <ecNumber evidence="7">2.7.1.12</ecNumber>
    </submittedName>
</protein>
<evidence type="ECO:0000256" key="1">
    <source>
        <dbReference type="ARBA" id="ARBA00009156"/>
    </source>
</evidence>
<dbReference type="InterPro" id="IPR000577">
    <property type="entry name" value="Carb_kinase_FGGY"/>
</dbReference>
<keyword evidence="8" id="KW-1185">Reference proteome</keyword>
<dbReference type="Pfam" id="PF02782">
    <property type="entry name" value="FGGY_C"/>
    <property type="match status" value="1"/>
</dbReference>
<dbReference type="InterPro" id="IPR018484">
    <property type="entry name" value="FGGY_N"/>
</dbReference>
<dbReference type="InterPro" id="IPR018485">
    <property type="entry name" value="FGGY_C"/>
</dbReference>
<dbReference type="PIRSF" id="PIRSF000538">
    <property type="entry name" value="GlpK"/>
    <property type="match status" value="1"/>
</dbReference>
<dbReference type="Pfam" id="PF00370">
    <property type="entry name" value="FGGY_N"/>
    <property type="match status" value="1"/>
</dbReference>
<evidence type="ECO:0000259" key="6">
    <source>
        <dbReference type="Pfam" id="PF02782"/>
    </source>
</evidence>
<feature type="domain" description="Carbohydrate kinase FGGY N-terminal" evidence="5">
    <location>
        <begin position="26"/>
        <end position="270"/>
    </location>
</feature>
<dbReference type="Gene3D" id="3.30.420.40">
    <property type="match status" value="2"/>
</dbReference>
<dbReference type="PROSITE" id="PS00445">
    <property type="entry name" value="FGGY_KINASES_2"/>
    <property type="match status" value="1"/>
</dbReference>
<dbReference type="EMBL" id="JACHHQ010000003">
    <property type="protein sequence ID" value="MBB5199767.1"/>
    <property type="molecule type" value="Genomic_DNA"/>
</dbReference>
<dbReference type="CDD" id="cd07770">
    <property type="entry name" value="ASKHA_NBD_FGGY_GntK"/>
    <property type="match status" value="1"/>
</dbReference>
<reference evidence="7 8" key="1">
    <citation type="submission" date="2020-08" db="EMBL/GenBank/DDBJ databases">
        <title>Genomic Encyclopedia of Type Strains, Phase IV (KMG-IV): sequencing the most valuable type-strain genomes for metagenomic binning, comparative biology and taxonomic classification.</title>
        <authorList>
            <person name="Goeker M."/>
        </authorList>
    </citation>
    <scope>NUCLEOTIDE SEQUENCE [LARGE SCALE GENOMIC DNA]</scope>
    <source>
        <strain evidence="7 8">DSM 23240</strain>
    </source>
</reference>
<evidence type="ECO:0000313" key="7">
    <source>
        <dbReference type="EMBL" id="MBB5199767.1"/>
    </source>
</evidence>
<comment type="caution">
    <text evidence="7">The sequence shown here is derived from an EMBL/GenBank/DDBJ whole genome shotgun (WGS) entry which is preliminary data.</text>
</comment>
<dbReference type="PANTHER" id="PTHR43095">
    <property type="entry name" value="SUGAR KINASE"/>
    <property type="match status" value="1"/>
</dbReference>
<dbReference type="NCBIfam" id="TIGR01314">
    <property type="entry name" value="gntK_FGGY"/>
    <property type="match status" value="1"/>
</dbReference>
<keyword evidence="2 4" id="KW-0808">Transferase</keyword>
<dbReference type="GO" id="GO:0046316">
    <property type="term" value="F:gluconokinase activity"/>
    <property type="evidence" value="ECO:0007669"/>
    <property type="project" value="UniProtKB-EC"/>
</dbReference>
<name>A0A840RN63_9BURK</name>
<evidence type="ECO:0000256" key="2">
    <source>
        <dbReference type="ARBA" id="ARBA00022679"/>
    </source>
</evidence>
<evidence type="ECO:0000259" key="5">
    <source>
        <dbReference type="Pfam" id="PF00370"/>
    </source>
</evidence>